<evidence type="ECO:0000256" key="3">
    <source>
        <dbReference type="ARBA" id="ARBA00022840"/>
    </source>
</evidence>
<dbReference type="GO" id="GO:0005524">
    <property type="term" value="F:ATP binding"/>
    <property type="evidence" value="ECO:0007669"/>
    <property type="project" value="UniProtKB-KW"/>
</dbReference>
<reference evidence="5 6" key="1">
    <citation type="submission" date="2019-03" db="EMBL/GenBank/DDBJ databases">
        <title>Genomics of glacier-inhabiting Cryobacterium strains.</title>
        <authorList>
            <person name="Liu Q."/>
            <person name="Xin Y.-H."/>
        </authorList>
    </citation>
    <scope>NUCLEOTIDE SEQUENCE [LARGE SCALE GENOMIC DNA]</scope>
    <source>
        <strain evidence="5 6">Sr47</strain>
    </source>
</reference>
<evidence type="ECO:0000313" key="5">
    <source>
        <dbReference type="EMBL" id="TFB56377.1"/>
    </source>
</evidence>
<dbReference type="Gene3D" id="3.40.50.300">
    <property type="entry name" value="P-loop containing nucleotide triphosphate hydrolases"/>
    <property type="match status" value="1"/>
</dbReference>
<dbReference type="PANTHER" id="PTHR43776">
    <property type="entry name" value="TRANSPORT ATP-BINDING PROTEIN"/>
    <property type="match status" value="1"/>
</dbReference>
<dbReference type="Proteomes" id="UP000297866">
    <property type="component" value="Unassembled WGS sequence"/>
</dbReference>
<dbReference type="OrthoDB" id="8481147at2"/>
<dbReference type="SMART" id="SM00382">
    <property type="entry name" value="AAA"/>
    <property type="match status" value="1"/>
</dbReference>
<dbReference type="CDD" id="cd03257">
    <property type="entry name" value="ABC_NikE_OppD_transporters"/>
    <property type="match status" value="1"/>
</dbReference>
<evidence type="ECO:0000313" key="6">
    <source>
        <dbReference type="Proteomes" id="UP000297866"/>
    </source>
</evidence>
<evidence type="ECO:0000259" key="4">
    <source>
        <dbReference type="PROSITE" id="PS50893"/>
    </source>
</evidence>
<dbReference type="InterPro" id="IPR003439">
    <property type="entry name" value="ABC_transporter-like_ATP-bd"/>
</dbReference>
<dbReference type="RefSeq" id="WP_134487072.1">
    <property type="nucleotide sequence ID" value="NZ_SOEZ01000007.1"/>
</dbReference>
<proteinExistence type="predicted"/>
<feature type="domain" description="ABC transporter" evidence="4">
    <location>
        <begin position="9"/>
        <end position="246"/>
    </location>
</feature>
<sequence length="255" mass="27234">MSENASTLLAVTNVTLAYGKKVVVDDVSLTVPAGPFGLGLIGESGSGKTTIARAVLGLLPVHSGEISVAGMNVAHLTRPQRAAYRSILQPVFQDGTEVLDPRMSVRASIREALRVVGRAQHDDIVADLLVDVGLRSDVMALHPHQLSGGQRQRVAIARALATEPRLLILDEPTSALDVTVQARVLDLFEKLRAERNLSFLLITHNLAIVDRLCDEAAVISAGRIVEQGPADAILGDPQHDYTKKLIASVPLLESS</sequence>
<organism evidence="5 6">
    <name type="scientific">Cryobacterium tagatosivorans</name>
    <dbReference type="NCBI Taxonomy" id="1259199"/>
    <lineage>
        <taxon>Bacteria</taxon>
        <taxon>Bacillati</taxon>
        <taxon>Actinomycetota</taxon>
        <taxon>Actinomycetes</taxon>
        <taxon>Micrococcales</taxon>
        <taxon>Microbacteriaceae</taxon>
        <taxon>Cryobacterium</taxon>
    </lineage>
</organism>
<keyword evidence="1" id="KW-0813">Transport</keyword>
<dbReference type="GO" id="GO:0016887">
    <property type="term" value="F:ATP hydrolysis activity"/>
    <property type="evidence" value="ECO:0007669"/>
    <property type="project" value="InterPro"/>
</dbReference>
<dbReference type="SUPFAM" id="SSF52540">
    <property type="entry name" value="P-loop containing nucleoside triphosphate hydrolases"/>
    <property type="match status" value="1"/>
</dbReference>
<evidence type="ECO:0000256" key="2">
    <source>
        <dbReference type="ARBA" id="ARBA00022741"/>
    </source>
</evidence>
<dbReference type="InterPro" id="IPR050319">
    <property type="entry name" value="ABC_transp_ATP-bind"/>
</dbReference>
<protein>
    <submittedName>
        <fullName evidence="5">ABC transporter ATP-binding protein</fullName>
    </submittedName>
</protein>
<dbReference type="AlphaFoldDB" id="A0A4R8UIX1"/>
<dbReference type="EMBL" id="SOEZ01000007">
    <property type="protein sequence ID" value="TFB56377.1"/>
    <property type="molecule type" value="Genomic_DNA"/>
</dbReference>
<dbReference type="Pfam" id="PF00005">
    <property type="entry name" value="ABC_tran"/>
    <property type="match status" value="1"/>
</dbReference>
<dbReference type="PROSITE" id="PS00211">
    <property type="entry name" value="ABC_TRANSPORTER_1"/>
    <property type="match status" value="1"/>
</dbReference>
<keyword evidence="2" id="KW-0547">Nucleotide-binding</keyword>
<gene>
    <name evidence="5" type="ORF">E3O23_01195</name>
</gene>
<dbReference type="GO" id="GO:0055085">
    <property type="term" value="P:transmembrane transport"/>
    <property type="evidence" value="ECO:0007669"/>
    <property type="project" value="UniProtKB-ARBA"/>
</dbReference>
<comment type="caution">
    <text evidence="5">The sequence shown here is derived from an EMBL/GenBank/DDBJ whole genome shotgun (WGS) entry which is preliminary data.</text>
</comment>
<dbReference type="PROSITE" id="PS50893">
    <property type="entry name" value="ABC_TRANSPORTER_2"/>
    <property type="match status" value="1"/>
</dbReference>
<dbReference type="InterPro" id="IPR027417">
    <property type="entry name" value="P-loop_NTPase"/>
</dbReference>
<dbReference type="InterPro" id="IPR003593">
    <property type="entry name" value="AAA+_ATPase"/>
</dbReference>
<keyword evidence="3 5" id="KW-0067">ATP-binding</keyword>
<evidence type="ECO:0000256" key="1">
    <source>
        <dbReference type="ARBA" id="ARBA00022448"/>
    </source>
</evidence>
<dbReference type="InterPro" id="IPR017871">
    <property type="entry name" value="ABC_transporter-like_CS"/>
</dbReference>
<keyword evidence="6" id="KW-1185">Reference proteome</keyword>
<name>A0A4R8UIX1_9MICO</name>
<accession>A0A4R8UIX1</accession>